<dbReference type="OrthoDB" id="2229810at2"/>
<organism evidence="1 2">
    <name type="scientific">Aquirhabdus parva</name>
    <dbReference type="NCBI Taxonomy" id="2283318"/>
    <lineage>
        <taxon>Bacteria</taxon>
        <taxon>Pseudomonadati</taxon>
        <taxon>Pseudomonadota</taxon>
        <taxon>Gammaproteobacteria</taxon>
        <taxon>Moraxellales</taxon>
        <taxon>Moraxellaceae</taxon>
        <taxon>Aquirhabdus</taxon>
    </lineage>
</organism>
<reference evidence="1 2" key="1">
    <citation type="submission" date="2018-07" db="EMBL/GenBank/DDBJ databases">
        <title>Genome sequencing of Moraxellaceae gen. HYN0046.</title>
        <authorList>
            <person name="Kim M."/>
            <person name="Yi H."/>
        </authorList>
    </citation>
    <scope>NUCLEOTIDE SEQUENCE [LARGE SCALE GENOMIC DNA]</scope>
    <source>
        <strain evidence="1 2">HYN0046</strain>
    </source>
</reference>
<dbReference type="EMBL" id="CP031222">
    <property type="protein sequence ID" value="AXI04729.1"/>
    <property type="molecule type" value="Genomic_DNA"/>
</dbReference>
<keyword evidence="2" id="KW-1185">Reference proteome</keyword>
<dbReference type="Proteomes" id="UP000253940">
    <property type="component" value="Chromosome"/>
</dbReference>
<name>A0A345PBS0_9GAMM</name>
<gene>
    <name evidence="1" type="ORF">HYN46_14995</name>
</gene>
<sequence length="108" mass="12463">MTVDQTEIVDAISINKLSEELVLTILDSLEWGSSKHLLLLQEKINAYLRFIESGEVFDTYPEAKGRRILFNIVLKYQPDENARNFLEHAKVIVESADISFKYEIFNPS</sequence>
<proteinExistence type="predicted"/>
<protein>
    <submittedName>
        <fullName evidence="1">Uncharacterized protein</fullName>
    </submittedName>
</protein>
<dbReference type="Pfam" id="PF20212">
    <property type="entry name" value="DUF6572"/>
    <property type="match status" value="1"/>
</dbReference>
<dbReference type="KEGG" id="mbah:HYN46_14995"/>
<accession>A0A345PBS0</accession>
<evidence type="ECO:0000313" key="1">
    <source>
        <dbReference type="EMBL" id="AXI04729.1"/>
    </source>
</evidence>
<dbReference type="RefSeq" id="WP_114900793.1">
    <property type="nucleotide sequence ID" value="NZ_CP031222.1"/>
</dbReference>
<evidence type="ECO:0000313" key="2">
    <source>
        <dbReference type="Proteomes" id="UP000253940"/>
    </source>
</evidence>
<dbReference type="InterPro" id="IPR046702">
    <property type="entry name" value="DUF6572"/>
</dbReference>
<dbReference type="AlphaFoldDB" id="A0A345PBS0"/>